<dbReference type="Gene3D" id="3.40.50.720">
    <property type="entry name" value="NAD(P)-binding Rossmann-like Domain"/>
    <property type="match status" value="1"/>
</dbReference>
<dbReference type="SUPFAM" id="SSF51735">
    <property type="entry name" value="NAD(P)-binding Rossmann-fold domains"/>
    <property type="match status" value="1"/>
</dbReference>
<evidence type="ECO:0000256" key="5">
    <source>
        <dbReference type="ARBA" id="ARBA00022692"/>
    </source>
</evidence>
<dbReference type="Pfam" id="PF00999">
    <property type="entry name" value="Na_H_Exchanger"/>
    <property type="match status" value="1"/>
</dbReference>
<keyword evidence="9 10" id="KW-0472">Membrane</keyword>
<evidence type="ECO:0000256" key="2">
    <source>
        <dbReference type="ARBA" id="ARBA00022448"/>
    </source>
</evidence>
<feature type="transmembrane region" description="Helical" evidence="10">
    <location>
        <begin position="385"/>
        <end position="404"/>
    </location>
</feature>
<feature type="transmembrane region" description="Helical" evidence="10">
    <location>
        <begin position="76"/>
        <end position="92"/>
    </location>
</feature>
<dbReference type="EMBL" id="AP014854">
    <property type="protein sequence ID" value="BAR97894.1"/>
    <property type="molecule type" value="Genomic_DNA"/>
</dbReference>
<feature type="transmembrane region" description="Helical" evidence="10">
    <location>
        <begin position="12"/>
        <end position="30"/>
    </location>
</feature>
<feature type="domain" description="RCK N-terminal" evidence="11">
    <location>
        <begin position="430"/>
        <end position="547"/>
    </location>
</feature>
<gene>
    <name evidence="12" type="ORF">BV133_301</name>
</gene>
<dbReference type="InterPro" id="IPR038770">
    <property type="entry name" value="Na+/solute_symporter_sf"/>
</dbReference>
<name>A0A182CXQ5_BLAVI</name>
<keyword evidence="2" id="KW-0813">Transport</keyword>
<dbReference type="GO" id="GO:0005886">
    <property type="term" value="C:plasma membrane"/>
    <property type="evidence" value="ECO:0007669"/>
    <property type="project" value="TreeGrafter"/>
</dbReference>
<keyword evidence="7 10" id="KW-1133">Transmembrane helix</keyword>
<dbReference type="InterPro" id="IPR036291">
    <property type="entry name" value="NAD(P)-bd_dom_sf"/>
</dbReference>
<feature type="transmembrane region" description="Helical" evidence="10">
    <location>
        <begin position="351"/>
        <end position="373"/>
    </location>
</feature>
<feature type="transmembrane region" description="Helical" evidence="10">
    <location>
        <begin position="199"/>
        <end position="225"/>
    </location>
</feature>
<evidence type="ECO:0000256" key="6">
    <source>
        <dbReference type="ARBA" id="ARBA00022958"/>
    </source>
</evidence>
<evidence type="ECO:0000256" key="7">
    <source>
        <dbReference type="ARBA" id="ARBA00022989"/>
    </source>
</evidence>
<evidence type="ECO:0000256" key="4">
    <source>
        <dbReference type="ARBA" id="ARBA00022538"/>
    </source>
</evidence>
<keyword evidence="3" id="KW-0050">Antiport</keyword>
<evidence type="ECO:0000313" key="12">
    <source>
        <dbReference type="EMBL" id="BAR97894.1"/>
    </source>
</evidence>
<dbReference type="FunFam" id="3.40.50.720:FF:000036">
    <property type="entry name" value="Glutathione-regulated potassium-efflux system protein KefB"/>
    <property type="match status" value="1"/>
</dbReference>
<feature type="transmembrane region" description="Helical" evidence="10">
    <location>
        <begin position="37"/>
        <end position="56"/>
    </location>
</feature>
<dbReference type="GO" id="GO:0006813">
    <property type="term" value="P:potassium ion transport"/>
    <property type="evidence" value="ECO:0007669"/>
    <property type="project" value="UniProtKB-KW"/>
</dbReference>
<protein>
    <submittedName>
        <fullName evidence="12">Glutathione-regulated potassium-efflux system protein KefB</fullName>
    </submittedName>
</protein>
<keyword evidence="5 10" id="KW-0812">Transmembrane</keyword>
<evidence type="ECO:0000256" key="9">
    <source>
        <dbReference type="ARBA" id="ARBA00023136"/>
    </source>
</evidence>
<evidence type="ECO:0000259" key="11">
    <source>
        <dbReference type="PROSITE" id="PS51201"/>
    </source>
</evidence>
<dbReference type="PATRIC" id="fig|1079.8.peg.311"/>
<proteinExistence type="predicted"/>
<feature type="transmembrane region" description="Helical" evidence="10">
    <location>
        <begin position="245"/>
        <end position="274"/>
    </location>
</feature>
<dbReference type="GO" id="GO:0015297">
    <property type="term" value="F:antiporter activity"/>
    <property type="evidence" value="ECO:0007669"/>
    <property type="project" value="UniProtKB-KW"/>
</dbReference>
<reference evidence="12" key="1">
    <citation type="journal article" date="2015" name="Genome Announc.">
        <title>Complete Genome Sequence of the Bacteriochlorophyll b-Producing Photosynthetic Bacterium Blastochloris viridis.</title>
        <authorList>
            <person name="Tsukatani Y."/>
            <person name="Hirose Y."/>
            <person name="Harada J."/>
            <person name="Misawa N."/>
            <person name="Mori K."/>
            <person name="Inoue K."/>
            <person name="Tamiaki H."/>
        </authorList>
    </citation>
    <scope>NUCLEOTIDE SEQUENCE [LARGE SCALE GENOMIC DNA]</scope>
    <source>
        <strain evidence="12">DSM 133</strain>
    </source>
</reference>
<keyword evidence="4" id="KW-0633">Potassium transport</keyword>
<dbReference type="PANTHER" id="PTHR46157">
    <property type="entry name" value="K(+) EFFLUX ANTIPORTER 3, CHLOROPLASTIC"/>
    <property type="match status" value="1"/>
</dbReference>
<accession>A0A182CXQ5</accession>
<dbReference type="InterPro" id="IPR003148">
    <property type="entry name" value="RCK_N"/>
</dbReference>
<dbReference type="PANTHER" id="PTHR46157:SF4">
    <property type="entry name" value="K(+) EFFLUX ANTIPORTER 3, CHLOROPLASTIC"/>
    <property type="match status" value="1"/>
</dbReference>
<evidence type="ECO:0000256" key="8">
    <source>
        <dbReference type="ARBA" id="ARBA00023065"/>
    </source>
</evidence>
<dbReference type="Gene3D" id="1.20.1530.20">
    <property type="match status" value="1"/>
</dbReference>
<evidence type="ECO:0000256" key="1">
    <source>
        <dbReference type="ARBA" id="ARBA00004127"/>
    </source>
</evidence>
<feature type="transmembrane region" description="Helical" evidence="10">
    <location>
        <begin position="323"/>
        <end position="345"/>
    </location>
</feature>
<keyword evidence="6" id="KW-0630">Potassium</keyword>
<feature type="transmembrane region" description="Helical" evidence="10">
    <location>
        <begin position="104"/>
        <end position="126"/>
    </location>
</feature>
<dbReference type="GO" id="GO:0012505">
    <property type="term" value="C:endomembrane system"/>
    <property type="evidence" value="ECO:0007669"/>
    <property type="project" value="UniProtKB-SubCell"/>
</dbReference>
<evidence type="ECO:0000256" key="10">
    <source>
        <dbReference type="SAM" id="Phobius"/>
    </source>
</evidence>
<dbReference type="InterPro" id="IPR006153">
    <property type="entry name" value="Cation/H_exchanger_TM"/>
</dbReference>
<feature type="transmembrane region" description="Helical" evidence="10">
    <location>
        <begin position="165"/>
        <end position="187"/>
    </location>
</feature>
<dbReference type="AlphaFoldDB" id="A0A182CXQ5"/>
<keyword evidence="8" id="KW-0406">Ion transport</keyword>
<comment type="subcellular location">
    <subcellularLocation>
        <location evidence="1">Endomembrane system</location>
        <topology evidence="1">Multi-pass membrane protein</topology>
    </subcellularLocation>
</comment>
<dbReference type="GO" id="GO:1902600">
    <property type="term" value="P:proton transmembrane transport"/>
    <property type="evidence" value="ECO:0007669"/>
    <property type="project" value="InterPro"/>
</dbReference>
<organism evidence="12">
    <name type="scientific">Blastochloris viridis</name>
    <name type="common">Rhodopseudomonas viridis</name>
    <dbReference type="NCBI Taxonomy" id="1079"/>
    <lineage>
        <taxon>Bacteria</taxon>
        <taxon>Pseudomonadati</taxon>
        <taxon>Pseudomonadota</taxon>
        <taxon>Alphaproteobacteria</taxon>
        <taxon>Hyphomicrobiales</taxon>
        <taxon>Blastochloridaceae</taxon>
        <taxon>Blastochloris</taxon>
    </lineage>
</organism>
<sequence>MAMPSPIEPGFYREALVFLGTAGVVIPLMARIRVSPVLGFLVAGLALGPHSLGRLAESAPWLGVIAITSHDTVDQLAELGIVFLLFTIGLELSFDRLWTMRRMVFGLGMLQVTVTTAAIGAIAWSFGNPFNASLVIGACLALSSTPIVLQLLAEQRRLASVAGRTIFAVLLAQDLAVVPILFLVAVFGNTAADTVTGALAGHSVLAGLLVAVLQGAVAVAVIIGFGRIILRPLFRLVALTRNRELFMAAILFVVVGTSLITHFANLSMALGAFLAGLLLSETEFRREVEVDIEPFKGMLLGLFFISVGMRIDPLQVASEPALLGLSIFGMVLLKIAVIGVLARLFGLAWPVAVEASLLLAGGGEFAFLVLGLARSGGLMPAEIEQFMLLVASGTMLLTPLLARLGGQAGLRARRAAALAAGHDDPGPIESGRTIVVGFGRVGRLVGELLQGEDRPFIAIDRNADAVASARKAGFSAVYGDATRPDFLRRCGLADAPAVVVTMDDPTAAEHVVAAVRAERSEVPVVARARDAAHAVRLFRLGATDVVPEAMEASLDLASAALQTLGGSRDEVHAAIRAKRELLKAPLRAGRPAQ</sequence>
<dbReference type="Pfam" id="PF02254">
    <property type="entry name" value="TrkA_N"/>
    <property type="match status" value="1"/>
</dbReference>
<feature type="transmembrane region" description="Helical" evidence="10">
    <location>
        <begin position="132"/>
        <end position="153"/>
    </location>
</feature>
<dbReference type="PROSITE" id="PS51201">
    <property type="entry name" value="RCK_N"/>
    <property type="match status" value="1"/>
</dbReference>
<evidence type="ECO:0000256" key="3">
    <source>
        <dbReference type="ARBA" id="ARBA00022449"/>
    </source>
</evidence>